<feature type="transmembrane region" description="Helical" evidence="6">
    <location>
        <begin position="346"/>
        <end position="369"/>
    </location>
</feature>
<dbReference type="GO" id="GO:0022857">
    <property type="term" value="F:transmembrane transporter activity"/>
    <property type="evidence" value="ECO:0007669"/>
    <property type="project" value="InterPro"/>
</dbReference>
<feature type="transmembrane region" description="Helical" evidence="6">
    <location>
        <begin position="375"/>
        <end position="395"/>
    </location>
</feature>
<sequence length="412" mass="41477">MTDLAQLGSQPELCVDDETRVAHWPAVFSLAFGVFGLVTAEFLPVSLLTPMAADLGVSNGAVGQAITATAVVAAFAGPLLVLGSGRIDRRSIVWTLMALLAVSSVLSAYASSITTLLFARALLGFALGGFWAMMTALALRLVPSKDVPRAMSIIIMGVSLATVVAAPLGAALGALWGWRATFLAASALGLVSLLVQLMVLPRLPSAGAPRLSAFRTALSRRAVLIGLVTILIVVSGHFAGFTFIRPFLEEVPRLGVSAISMTLLAFGVGGFLGNVVSGKIAARSPAWAVGSVALLIGAATLALVLLGASPTAAAVGTAVWGFAFGGFPVAVSIWNARAAPDLAEAAGALLSSSFQVAIASGAVVGGILVDGMGPTGVIVYSCAAVIVGAAVMLTLGRASERARGTGAPLSSS</sequence>
<protein>
    <submittedName>
        <fullName evidence="8">MFS transporter</fullName>
    </submittedName>
</protein>
<dbReference type="PANTHER" id="PTHR43124:SF5">
    <property type="entry name" value="PURINE RIBONUCLEOSIDE EFFLUX PUMP NEPI"/>
    <property type="match status" value="1"/>
</dbReference>
<dbReference type="InterPro" id="IPR050189">
    <property type="entry name" value="MFS_Efflux_Transporters"/>
</dbReference>
<gene>
    <name evidence="8" type="ORF">GCM10011335_42400</name>
</gene>
<keyword evidence="3 6" id="KW-0812">Transmembrane</keyword>
<comment type="subcellular location">
    <subcellularLocation>
        <location evidence="1">Cell membrane</location>
        <topology evidence="1">Multi-pass membrane protein</topology>
    </subcellularLocation>
</comment>
<keyword evidence="5 6" id="KW-0472">Membrane</keyword>
<feature type="transmembrane region" description="Helical" evidence="6">
    <location>
        <begin position="287"/>
        <end position="306"/>
    </location>
</feature>
<evidence type="ECO:0000313" key="9">
    <source>
        <dbReference type="Proteomes" id="UP000613160"/>
    </source>
</evidence>
<dbReference type="Gene3D" id="1.20.1250.20">
    <property type="entry name" value="MFS general substrate transporter like domains"/>
    <property type="match status" value="1"/>
</dbReference>
<evidence type="ECO:0000256" key="6">
    <source>
        <dbReference type="SAM" id="Phobius"/>
    </source>
</evidence>
<feature type="transmembrane region" description="Helical" evidence="6">
    <location>
        <begin position="92"/>
        <end position="111"/>
    </location>
</feature>
<evidence type="ECO:0000256" key="4">
    <source>
        <dbReference type="ARBA" id="ARBA00022989"/>
    </source>
</evidence>
<accession>A0A916Y8T9</accession>
<dbReference type="Pfam" id="PF07690">
    <property type="entry name" value="MFS_1"/>
    <property type="match status" value="1"/>
</dbReference>
<feature type="transmembrane region" description="Helical" evidence="6">
    <location>
        <begin position="256"/>
        <end position="275"/>
    </location>
</feature>
<dbReference type="InterPro" id="IPR020846">
    <property type="entry name" value="MFS_dom"/>
</dbReference>
<dbReference type="InterPro" id="IPR036259">
    <property type="entry name" value="MFS_trans_sf"/>
</dbReference>
<evidence type="ECO:0000256" key="2">
    <source>
        <dbReference type="ARBA" id="ARBA00022475"/>
    </source>
</evidence>
<feature type="transmembrane region" description="Helical" evidence="6">
    <location>
        <begin position="222"/>
        <end position="244"/>
    </location>
</feature>
<organism evidence="8 9">
    <name type="scientific">Aureimonas glaciei</name>
    <dbReference type="NCBI Taxonomy" id="1776957"/>
    <lineage>
        <taxon>Bacteria</taxon>
        <taxon>Pseudomonadati</taxon>
        <taxon>Pseudomonadota</taxon>
        <taxon>Alphaproteobacteria</taxon>
        <taxon>Hyphomicrobiales</taxon>
        <taxon>Aurantimonadaceae</taxon>
        <taxon>Aureimonas</taxon>
    </lineage>
</organism>
<dbReference type="EMBL" id="BMJJ01000012">
    <property type="protein sequence ID" value="GGD34881.1"/>
    <property type="molecule type" value="Genomic_DNA"/>
</dbReference>
<proteinExistence type="predicted"/>
<name>A0A916Y8T9_9HYPH</name>
<dbReference type="PROSITE" id="PS50850">
    <property type="entry name" value="MFS"/>
    <property type="match status" value="1"/>
</dbReference>
<dbReference type="RefSeq" id="WP_188854455.1">
    <property type="nucleotide sequence ID" value="NZ_BMJJ01000012.1"/>
</dbReference>
<feature type="transmembrane region" description="Helical" evidence="6">
    <location>
        <begin position="21"/>
        <end position="40"/>
    </location>
</feature>
<feature type="transmembrane region" description="Helical" evidence="6">
    <location>
        <begin position="117"/>
        <end position="141"/>
    </location>
</feature>
<comment type="caution">
    <text evidence="8">The sequence shown here is derived from an EMBL/GenBank/DDBJ whole genome shotgun (WGS) entry which is preliminary data.</text>
</comment>
<reference evidence="8" key="2">
    <citation type="submission" date="2020-09" db="EMBL/GenBank/DDBJ databases">
        <authorList>
            <person name="Sun Q."/>
            <person name="Zhou Y."/>
        </authorList>
    </citation>
    <scope>NUCLEOTIDE SEQUENCE</scope>
    <source>
        <strain evidence="8">CGMCC 1.15493</strain>
    </source>
</reference>
<keyword evidence="4 6" id="KW-1133">Transmembrane helix</keyword>
<evidence type="ECO:0000256" key="3">
    <source>
        <dbReference type="ARBA" id="ARBA00022692"/>
    </source>
</evidence>
<feature type="transmembrane region" description="Helical" evidence="6">
    <location>
        <begin position="153"/>
        <end position="176"/>
    </location>
</feature>
<feature type="transmembrane region" description="Helical" evidence="6">
    <location>
        <begin position="182"/>
        <end position="201"/>
    </location>
</feature>
<reference evidence="8" key="1">
    <citation type="journal article" date="2014" name="Int. J. Syst. Evol. Microbiol.">
        <title>Complete genome sequence of Corynebacterium casei LMG S-19264T (=DSM 44701T), isolated from a smear-ripened cheese.</title>
        <authorList>
            <consortium name="US DOE Joint Genome Institute (JGI-PGF)"/>
            <person name="Walter F."/>
            <person name="Albersmeier A."/>
            <person name="Kalinowski J."/>
            <person name="Ruckert C."/>
        </authorList>
    </citation>
    <scope>NUCLEOTIDE SEQUENCE</scope>
    <source>
        <strain evidence="8">CGMCC 1.15493</strain>
    </source>
</reference>
<evidence type="ECO:0000256" key="5">
    <source>
        <dbReference type="ARBA" id="ARBA00023136"/>
    </source>
</evidence>
<dbReference type="GO" id="GO:0005886">
    <property type="term" value="C:plasma membrane"/>
    <property type="evidence" value="ECO:0007669"/>
    <property type="project" value="UniProtKB-SubCell"/>
</dbReference>
<feature type="domain" description="Major facilitator superfamily (MFS) profile" evidence="7">
    <location>
        <begin position="26"/>
        <end position="400"/>
    </location>
</feature>
<evidence type="ECO:0000313" key="8">
    <source>
        <dbReference type="EMBL" id="GGD34881.1"/>
    </source>
</evidence>
<dbReference type="SUPFAM" id="SSF103473">
    <property type="entry name" value="MFS general substrate transporter"/>
    <property type="match status" value="1"/>
</dbReference>
<dbReference type="Proteomes" id="UP000613160">
    <property type="component" value="Unassembled WGS sequence"/>
</dbReference>
<keyword evidence="2" id="KW-1003">Cell membrane</keyword>
<evidence type="ECO:0000259" key="7">
    <source>
        <dbReference type="PROSITE" id="PS50850"/>
    </source>
</evidence>
<evidence type="ECO:0000256" key="1">
    <source>
        <dbReference type="ARBA" id="ARBA00004651"/>
    </source>
</evidence>
<dbReference type="AlphaFoldDB" id="A0A916Y8T9"/>
<keyword evidence="9" id="KW-1185">Reference proteome</keyword>
<feature type="transmembrane region" description="Helical" evidence="6">
    <location>
        <begin position="60"/>
        <end position="80"/>
    </location>
</feature>
<dbReference type="PANTHER" id="PTHR43124">
    <property type="entry name" value="PURINE EFFLUX PUMP PBUE"/>
    <property type="match status" value="1"/>
</dbReference>
<feature type="transmembrane region" description="Helical" evidence="6">
    <location>
        <begin position="312"/>
        <end position="334"/>
    </location>
</feature>
<dbReference type="CDD" id="cd17324">
    <property type="entry name" value="MFS_NepI_like"/>
    <property type="match status" value="1"/>
</dbReference>
<dbReference type="InterPro" id="IPR011701">
    <property type="entry name" value="MFS"/>
</dbReference>